<dbReference type="Pfam" id="PF02450">
    <property type="entry name" value="LCAT"/>
    <property type="match status" value="1"/>
</dbReference>
<dbReference type="SUPFAM" id="SSF53474">
    <property type="entry name" value="alpha/beta-Hydrolases"/>
    <property type="match status" value="1"/>
</dbReference>
<keyword evidence="2" id="KW-0732">Signal</keyword>
<accession>A0AAW1SUV9</accession>
<feature type="chain" id="PRO_5043889712" evidence="2">
    <location>
        <begin position="21"/>
        <end position="452"/>
    </location>
</feature>
<dbReference type="InterPro" id="IPR029058">
    <property type="entry name" value="AB_hydrolase_fold"/>
</dbReference>
<organism evidence="3 4">
    <name type="scientific">Apatococcus fuscideae</name>
    <dbReference type="NCBI Taxonomy" id="2026836"/>
    <lineage>
        <taxon>Eukaryota</taxon>
        <taxon>Viridiplantae</taxon>
        <taxon>Chlorophyta</taxon>
        <taxon>core chlorophytes</taxon>
        <taxon>Trebouxiophyceae</taxon>
        <taxon>Chlorellales</taxon>
        <taxon>Chlorellaceae</taxon>
        <taxon>Apatococcus</taxon>
    </lineage>
</organism>
<evidence type="ECO:0000313" key="4">
    <source>
        <dbReference type="Proteomes" id="UP001485043"/>
    </source>
</evidence>
<dbReference type="AlphaFoldDB" id="A0AAW1SUV9"/>
<feature type="signal peptide" evidence="2">
    <location>
        <begin position="1"/>
        <end position="20"/>
    </location>
</feature>
<comment type="caution">
    <text evidence="3">The sequence shown here is derived from an EMBL/GenBank/DDBJ whole genome shotgun (WGS) entry which is preliminary data.</text>
</comment>
<protein>
    <submittedName>
        <fullName evidence="3">Uncharacterized protein</fullName>
    </submittedName>
</protein>
<dbReference type="InterPro" id="IPR003386">
    <property type="entry name" value="LACT/PDAT_acylTrfase"/>
</dbReference>
<name>A0AAW1SUV9_9CHLO</name>
<dbReference type="Proteomes" id="UP001485043">
    <property type="component" value="Unassembled WGS sequence"/>
</dbReference>
<keyword evidence="4" id="KW-1185">Reference proteome</keyword>
<evidence type="ECO:0000256" key="1">
    <source>
        <dbReference type="SAM" id="MobiDB-lite"/>
    </source>
</evidence>
<reference evidence="3 4" key="1">
    <citation type="journal article" date="2024" name="Nat. Commun.">
        <title>Phylogenomics reveals the evolutionary origins of lichenization in chlorophyte algae.</title>
        <authorList>
            <person name="Puginier C."/>
            <person name="Libourel C."/>
            <person name="Otte J."/>
            <person name="Skaloud P."/>
            <person name="Haon M."/>
            <person name="Grisel S."/>
            <person name="Petersen M."/>
            <person name="Berrin J.G."/>
            <person name="Delaux P.M."/>
            <person name="Dal Grande F."/>
            <person name="Keller J."/>
        </authorList>
    </citation>
    <scope>NUCLEOTIDE SEQUENCE [LARGE SCALE GENOMIC DNA]</scope>
    <source>
        <strain evidence="3 4">SAG 2523</strain>
    </source>
</reference>
<feature type="compositionally biased region" description="Low complexity" evidence="1">
    <location>
        <begin position="30"/>
        <end position="40"/>
    </location>
</feature>
<dbReference type="EMBL" id="JALJOV010000978">
    <property type="protein sequence ID" value="KAK9857217.1"/>
    <property type="molecule type" value="Genomic_DNA"/>
</dbReference>
<evidence type="ECO:0000256" key="2">
    <source>
        <dbReference type="SAM" id="SignalP"/>
    </source>
</evidence>
<dbReference type="GO" id="GO:0008374">
    <property type="term" value="F:O-acyltransferase activity"/>
    <property type="evidence" value="ECO:0007669"/>
    <property type="project" value="InterPro"/>
</dbReference>
<proteinExistence type="predicted"/>
<feature type="region of interest" description="Disordered" evidence="1">
    <location>
        <begin position="23"/>
        <end position="53"/>
    </location>
</feature>
<dbReference type="Gene3D" id="3.40.50.1820">
    <property type="entry name" value="alpha/beta hydrolase"/>
    <property type="match status" value="1"/>
</dbReference>
<evidence type="ECO:0000313" key="3">
    <source>
        <dbReference type="EMBL" id="KAK9857217.1"/>
    </source>
</evidence>
<dbReference type="GO" id="GO:0006629">
    <property type="term" value="P:lipid metabolic process"/>
    <property type="evidence" value="ECO:0007669"/>
    <property type="project" value="InterPro"/>
</dbReference>
<gene>
    <name evidence="3" type="ORF">WJX84_007625</name>
</gene>
<dbReference type="PANTHER" id="PTHR11440">
    <property type="entry name" value="LECITHIN-CHOLESTEROL ACYLTRANSFERASE-RELATED"/>
    <property type="match status" value="1"/>
</dbReference>
<feature type="compositionally biased region" description="Pro residues" evidence="1">
    <location>
        <begin position="41"/>
        <end position="53"/>
    </location>
</feature>
<sequence>MGNCFLASLVLFSFLDPLLSAPAPAPAAPRPATSSQQSSPPRAPAPTVAPAPPTTFLGTRPPVFLLPGSGASTLDSTWTNSTLKAACSPTAATSTIWLQDINTLTGDPTCIQAALLLTFNSTTSLWQNNSNAQITPHDYGGVTGVVGIPVDNVFLHPIWSAMVQQLQSQGYTIGSNLFGAPYDWRVSFYTLQQIGYFARLKNSIEAAVKANNNTRAVICGHSLGTLVSTYFLTSATTAAWREEYVAAYFSYSGLYAGASVAFTQFIEGNSYGFAVSPSRLWAAARTWGSLVQRSPVPHVWGNQVLISSRAKKYTASDMRQLLYDLNLTQQVSTYDRIYSSVANLTMNPLNVDTYCIMGNSIQTAVNLAYDVPTFNGSVPLSGANVTYGGGDGVINQISLDECLSLDPVAVYNFTGIDHGGVLGDPMVMKIFLKALSTYTNPPSPSATSNMHG</sequence>